<organism evidence="1 2">
    <name type="scientific">Methylacidiphilum caldifontis</name>
    <dbReference type="NCBI Taxonomy" id="2795386"/>
    <lineage>
        <taxon>Bacteria</taxon>
        <taxon>Pseudomonadati</taxon>
        <taxon>Verrucomicrobiota</taxon>
        <taxon>Methylacidiphilae</taxon>
        <taxon>Methylacidiphilales</taxon>
        <taxon>Methylacidiphilaceae</taxon>
        <taxon>Methylacidiphilum (ex Ratnadevi et al. 2023)</taxon>
    </lineage>
</organism>
<protein>
    <submittedName>
        <fullName evidence="1">Uncharacterized protein</fullName>
    </submittedName>
</protein>
<gene>
    <name evidence="1" type="ORF">A7Q10_02290</name>
</gene>
<dbReference type="Proteomes" id="UP000297713">
    <property type="component" value="Unassembled WGS sequence"/>
</dbReference>
<evidence type="ECO:0000313" key="1">
    <source>
        <dbReference type="EMBL" id="TFE66183.1"/>
    </source>
</evidence>
<keyword evidence="2" id="KW-1185">Reference proteome</keyword>
<dbReference type="AlphaFoldDB" id="A0A4Y8P797"/>
<reference evidence="1 2" key="1">
    <citation type="submission" date="2016-05" db="EMBL/GenBank/DDBJ databases">
        <title>Diversity and Homogeneity among Thermoacidophilic Verrucomicrobia Methanotrophs Linked with Geographical Origin.</title>
        <authorList>
            <person name="Erikstad H.-A."/>
            <person name="Smestad N.B."/>
            <person name="Ceballos R.M."/>
            <person name="Birkeland N.-K."/>
        </authorList>
    </citation>
    <scope>NUCLEOTIDE SEQUENCE [LARGE SCALE GENOMIC DNA]</scope>
    <source>
        <strain evidence="1 2">Phi</strain>
    </source>
</reference>
<proteinExistence type="predicted"/>
<name>A0A4Y8P797_9BACT</name>
<dbReference type="EMBL" id="LXQC01000187">
    <property type="protein sequence ID" value="TFE66183.1"/>
    <property type="molecule type" value="Genomic_DNA"/>
</dbReference>
<accession>A0A4Y8P797</accession>
<evidence type="ECO:0000313" key="2">
    <source>
        <dbReference type="Proteomes" id="UP000297713"/>
    </source>
</evidence>
<comment type="caution">
    <text evidence="1">The sequence shown here is derived from an EMBL/GenBank/DDBJ whole genome shotgun (WGS) entry which is preliminary data.</text>
</comment>
<dbReference type="OrthoDB" id="192300at2"/>
<sequence length="211" mass="25164">MDKKMIYHLKDNDTLRTEEKEEKDLSKIVFPEDLSLNHNDYGPEDQSFSLSYRSLLFEAYFYQRLGKDLPRSADNEPAFPAIIVERDFFLSLIEGDYPLWAQMYDEAPEAWEEWFVIDNPKKPGSIMLSMPIEEKEIGIHSIKFIQKCDHPLKEELLDCCKKLQESCVLLHSSWEKRDFRFVSFERLPKDFTNKRFRLEAIKKQYSTYKNP</sequence>